<evidence type="ECO:0000256" key="2">
    <source>
        <dbReference type="ARBA" id="ARBA00007639"/>
    </source>
</evidence>
<dbReference type="PANTHER" id="PTHR46847">
    <property type="entry name" value="D-ALLOSE-BINDING PERIPLASMIC PROTEIN-RELATED"/>
    <property type="match status" value="1"/>
</dbReference>
<name>A0ABQ3JCE9_9PSEU</name>
<dbReference type="InterPro" id="IPR025997">
    <property type="entry name" value="SBP_2_dom"/>
</dbReference>
<evidence type="ECO:0000259" key="5">
    <source>
        <dbReference type="Pfam" id="PF13407"/>
    </source>
</evidence>
<dbReference type="PANTHER" id="PTHR46847:SF1">
    <property type="entry name" value="D-ALLOSE-BINDING PERIPLASMIC PROTEIN-RELATED"/>
    <property type="match status" value="1"/>
</dbReference>
<dbReference type="RefSeq" id="WP_191248066.1">
    <property type="nucleotide sequence ID" value="NZ_BNAU01000008.1"/>
</dbReference>
<evidence type="ECO:0000256" key="1">
    <source>
        <dbReference type="ARBA" id="ARBA00004196"/>
    </source>
</evidence>
<sequence length="382" mass="38866">MRLSTMAAVAAALLMPLSLAGCGSPTSGVTGTSADSPDAAKAAAAVQAASGEPTLTASLGTALAHPADLTGKTIYYIPLSLQVATFTNQLAGLQQALAKVGATVKSCDGQLSPTGVAQCIDQAIGARANAVVTSSISYEMASTAFSRLAGAGIPTLLTGTEPVAGAPSGIHFLSQGWYQRVEARLAAQAVIADSNARAKVLYLRTSDSKSMVEMGAAGIDELKSGCPGCRVDVIDVAGTQVSQLPSIVSGALLKNPSIDYVIPQTDNWVPGVLTGIQNAGATSRVKMASTTAILGSLQILKSNPVLIADVGASPNYVGWAIADSAIRMLSSEPVPAGYPPLVRVFTKDNVGTLQLTPQAETGNDWYGSAPYAAGFEKLWGVS</sequence>
<evidence type="ECO:0000313" key="6">
    <source>
        <dbReference type="EMBL" id="GHF19046.1"/>
    </source>
</evidence>
<evidence type="ECO:0000256" key="4">
    <source>
        <dbReference type="SAM" id="SignalP"/>
    </source>
</evidence>
<feature type="signal peptide" evidence="4">
    <location>
        <begin position="1"/>
        <end position="20"/>
    </location>
</feature>
<proteinExistence type="inferred from homology"/>
<accession>A0ABQ3JCE9</accession>
<feature type="domain" description="Periplasmic binding protein" evidence="5">
    <location>
        <begin position="84"/>
        <end position="331"/>
    </location>
</feature>
<comment type="caution">
    <text evidence="6">The sequence shown here is derived from an EMBL/GenBank/DDBJ whole genome shotgun (WGS) entry which is preliminary data.</text>
</comment>
<protein>
    <recommendedName>
        <fullName evidence="5">Periplasmic binding protein domain-containing protein</fullName>
    </recommendedName>
</protein>
<dbReference type="Pfam" id="PF13407">
    <property type="entry name" value="Peripla_BP_4"/>
    <property type="match status" value="1"/>
</dbReference>
<dbReference type="InterPro" id="IPR028082">
    <property type="entry name" value="Peripla_BP_I"/>
</dbReference>
<gene>
    <name evidence="6" type="ORF">GCM10017786_61010</name>
</gene>
<dbReference type="SUPFAM" id="SSF53822">
    <property type="entry name" value="Periplasmic binding protein-like I"/>
    <property type="match status" value="1"/>
</dbReference>
<keyword evidence="7" id="KW-1185">Reference proteome</keyword>
<comment type="similarity">
    <text evidence="2">Belongs to the bacterial solute-binding protein 2 family.</text>
</comment>
<reference evidence="7" key="1">
    <citation type="journal article" date="2019" name="Int. J. Syst. Evol. Microbiol.">
        <title>The Global Catalogue of Microorganisms (GCM) 10K type strain sequencing project: providing services to taxonomists for standard genome sequencing and annotation.</title>
        <authorList>
            <consortium name="The Broad Institute Genomics Platform"/>
            <consortium name="The Broad Institute Genome Sequencing Center for Infectious Disease"/>
            <person name="Wu L."/>
            <person name="Ma J."/>
        </authorList>
    </citation>
    <scope>NUCLEOTIDE SEQUENCE [LARGE SCALE GENOMIC DNA]</scope>
    <source>
        <strain evidence="7">CGMCC 4.7677</strain>
    </source>
</reference>
<evidence type="ECO:0000256" key="3">
    <source>
        <dbReference type="ARBA" id="ARBA00022729"/>
    </source>
</evidence>
<organism evidence="6 7">
    <name type="scientific">Amycolatopsis deserti</name>
    <dbReference type="NCBI Taxonomy" id="185696"/>
    <lineage>
        <taxon>Bacteria</taxon>
        <taxon>Bacillati</taxon>
        <taxon>Actinomycetota</taxon>
        <taxon>Actinomycetes</taxon>
        <taxon>Pseudonocardiales</taxon>
        <taxon>Pseudonocardiaceae</taxon>
        <taxon>Amycolatopsis</taxon>
    </lineage>
</organism>
<feature type="chain" id="PRO_5046422276" description="Periplasmic binding protein domain-containing protein" evidence="4">
    <location>
        <begin position="21"/>
        <end position="382"/>
    </location>
</feature>
<keyword evidence="3 4" id="KW-0732">Signal</keyword>
<comment type="subcellular location">
    <subcellularLocation>
        <location evidence="1">Cell envelope</location>
    </subcellularLocation>
</comment>
<dbReference type="Gene3D" id="3.40.50.2300">
    <property type="match status" value="2"/>
</dbReference>
<dbReference type="EMBL" id="BNAU01000008">
    <property type="protein sequence ID" value="GHF19046.1"/>
    <property type="molecule type" value="Genomic_DNA"/>
</dbReference>
<evidence type="ECO:0000313" key="7">
    <source>
        <dbReference type="Proteomes" id="UP000605897"/>
    </source>
</evidence>
<dbReference type="PROSITE" id="PS51257">
    <property type="entry name" value="PROKAR_LIPOPROTEIN"/>
    <property type="match status" value="1"/>
</dbReference>
<dbReference type="Proteomes" id="UP000605897">
    <property type="component" value="Unassembled WGS sequence"/>
</dbReference>